<reference evidence="3 4" key="1">
    <citation type="submission" date="2020-04" db="EMBL/GenBank/DDBJ databases">
        <authorList>
            <person name="De Canck E."/>
        </authorList>
    </citation>
    <scope>NUCLEOTIDE SEQUENCE [LARGE SCALE GENOMIC DNA]</scope>
    <source>
        <strain evidence="3 4">LMG 27177</strain>
    </source>
</reference>
<dbReference type="EMBL" id="CADIKI010000036">
    <property type="protein sequence ID" value="CAB3810474.1"/>
    <property type="molecule type" value="Genomic_DNA"/>
</dbReference>
<protein>
    <recommendedName>
        <fullName evidence="5">Terpene utilization protein AtuA</fullName>
    </recommendedName>
</protein>
<dbReference type="Proteomes" id="UP000494252">
    <property type="component" value="Unassembled WGS sequence"/>
</dbReference>
<dbReference type="RefSeq" id="WP_175166187.1">
    <property type="nucleotide sequence ID" value="NZ_CADIKI010000036.1"/>
</dbReference>
<keyword evidence="4" id="KW-1185">Reference proteome</keyword>
<dbReference type="PANTHER" id="PTHR47708:SF2">
    <property type="entry name" value="SI:CH73-132F6.5"/>
    <property type="match status" value="1"/>
</dbReference>
<dbReference type="PANTHER" id="PTHR47708">
    <property type="match status" value="1"/>
</dbReference>
<sequence>MSKNIVRIGGASGAWGDSPMGVGQLLRAKVDYLMMDYLAEVTMSLLARARMKDPEAGFPPDSVGYLAPHLATLAESGVKVVTNAGGVNPAACKRALEAACAAEGIALSIAAVEGDDMMPLLDELRGEGVRELVSGEPLPPKLLTANAYLGAIPIARALAKGADIVVTGRCADSALALGILMHEFGWREDDYDRLAAGSLVGHLLECGPQATGGVFTDWERVPGWQNIGYPIAECDEDGTFILTKPSGTGGLVEPATVAEQVLYEIGDPRAYILPDVVADFSGVRLETVGQDRVRVSDAKGRPPTTQYKVSATYQDGFRAVAMAVIIGFDAVRKAQRSAEALVARARIHFEERGVADFRNVHIEVLGGEASYLHESRAQYAREVIMRLVVEHDDPKALDTFARELGSVGLSFAQGTAGLIGGRPKPVPVVRLFTFFVDKHRLNPLRVQVGSDPAFDVDAPVGGGYVAPAVVQKTSSVPEDGPTVEVPLLRLAHARSGDKGNGSNIGVFARSPAGHAWLDHWLTPARVAEHFKGTVQGTVTRYDVPGLNAFNFVLTEALGGGGMASMRIDPQGKAFGQRLLEMPIPVPVAWNLA</sequence>
<gene>
    <name evidence="3" type="ORF">LMG27177_07232</name>
</gene>
<dbReference type="Pfam" id="PF23544">
    <property type="entry name" value="AtuA_ferredoxin"/>
    <property type="match status" value="1"/>
</dbReference>
<evidence type="ECO:0000313" key="3">
    <source>
        <dbReference type="EMBL" id="CAB3810474.1"/>
    </source>
</evidence>
<evidence type="ECO:0000313" key="4">
    <source>
        <dbReference type="Proteomes" id="UP000494252"/>
    </source>
</evidence>
<dbReference type="Pfam" id="PF07287">
    <property type="entry name" value="AtuA"/>
    <property type="match status" value="1"/>
</dbReference>
<proteinExistence type="predicted"/>
<accession>A0A6J5H1H1</accession>
<feature type="domain" description="AtuA-like ferredoxin-fold" evidence="2">
    <location>
        <begin position="485"/>
        <end position="583"/>
    </location>
</feature>
<evidence type="ECO:0000259" key="2">
    <source>
        <dbReference type="Pfam" id="PF23544"/>
    </source>
</evidence>
<evidence type="ECO:0008006" key="5">
    <source>
        <dbReference type="Google" id="ProtNLM"/>
    </source>
</evidence>
<dbReference type="AlphaFoldDB" id="A0A6J5H1H1"/>
<dbReference type="InterPro" id="IPR056362">
    <property type="entry name" value="AtuA-like_ferredoxin_dom"/>
</dbReference>
<feature type="domain" description="Acyclic terpene utilisation N-terminal" evidence="1">
    <location>
        <begin position="6"/>
        <end position="442"/>
    </location>
</feature>
<evidence type="ECO:0000259" key="1">
    <source>
        <dbReference type="Pfam" id="PF07287"/>
    </source>
</evidence>
<dbReference type="InterPro" id="IPR010839">
    <property type="entry name" value="AtuA_N"/>
</dbReference>
<organism evidence="3 4">
    <name type="scientific">Paraburkholderia fynbosensis</name>
    <dbReference type="NCBI Taxonomy" id="1200993"/>
    <lineage>
        <taxon>Bacteria</taxon>
        <taxon>Pseudomonadati</taxon>
        <taxon>Pseudomonadota</taxon>
        <taxon>Betaproteobacteria</taxon>
        <taxon>Burkholderiales</taxon>
        <taxon>Burkholderiaceae</taxon>
        <taxon>Paraburkholderia</taxon>
    </lineage>
</organism>
<name>A0A6J5H1H1_9BURK</name>